<protein>
    <recommendedName>
        <fullName evidence="1">GH16 domain-containing protein</fullName>
    </recommendedName>
</protein>
<name>A0A1D1VUD8_RAMVA</name>
<comment type="caution">
    <text evidence="2">The sequence shown here is derived from an EMBL/GenBank/DDBJ whole genome shotgun (WGS) entry which is preliminary data.</text>
</comment>
<reference evidence="2 3" key="1">
    <citation type="journal article" date="2016" name="Nat. Commun.">
        <title>Extremotolerant tardigrade genome and improved radiotolerance of human cultured cells by tardigrade-unique protein.</title>
        <authorList>
            <person name="Hashimoto T."/>
            <person name="Horikawa D.D."/>
            <person name="Saito Y."/>
            <person name="Kuwahara H."/>
            <person name="Kozuka-Hata H."/>
            <person name="Shin-I T."/>
            <person name="Minakuchi Y."/>
            <person name="Ohishi K."/>
            <person name="Motoyama A."/>
            <person name="Aizu T."/>
            <person name="Enomoto A."/>
            <person name="Kondo K."/>
            <person name="Tanaka S."/>
            <person name="Hara Y."/>
            <person name="Koshikawa S."/>
            <person name="Sagara H."/>
            <person name="Miura T."/>
            <person name="Yokobori S."/>
            <person name="Miyagawa K."/>
            <person name="Suzuki Y."/>
            <person name="Kubo T."/>
            <person name="Oyama M."/>
            <person name="Kohara Y."/>
            <person name="Fujiyama A."/>
            <person name="Arakawa K."/>
            <person name="Katayama T."/>
            <person name="Toyoda A."/>
            <person name="Kunieda T."/>
        </authorList>
    </citation>
    <scope>NUCLEOTIDE SEQUENCE [LARGE SCALE GENOMIC DNA]</scope>
    <source>
        <strain evidence="2 3">YOKOZUNA-1</strain>
    </source>
</reference>
<dbReference type="EMBL" id="BDGG01000011">
    <property type="protein sequence ID" value="GAV05135.1"/>
    <property type="molecule type" value="Genomic_DNA"/>
</dbReference>
<organism evidence="2 3">
    <name type="scientific">Ramazzottius varieornatus</name>
    <name type="common">Water bear</name>
    <name type="synonym">Tardigrade</name>
    <dbReference type="NCBI Taxonomy" id="947166"/>
    <lineage>
        <taxon>Eukaryota</taxon>
        <taxon>Metazoa</taxon>
        <taxon>Ecdysozoa</taxon>
        <taxon>Tardigrada</taxon>
        <taxon>Eutardigrada</taxon>
        <taxon>Parachela</taxon>
        <taxon>Hypsibioidea</taxon>
        <taxon>Ramazzottiidae</taxon>
        <taxon>Ramazzottius</taxon>
    </lineage>
</organism>
<dbReference type="Pfam" id="PF00722">
    <property type="entry name" value="Glyco_hydro_16"/>
    <property type="match status" value="1"/>
</dbReference>
<evidence type="ECO:0000313" key="2">
    <source>
        <dbReference type="EMBL" id="GAV05135.1"/>
    </source>
</evidence>
<dbReference type="Proteomes" id="UP000186922">
    <property type="component" value="Unassembled WGS sequence"/>
</dbReference>
<evidence type="ECO:0000313" key="3">
    <source>
        <dbReference type="Proteomes" id="UP000186922"/>
    </source>
</evidence>
<evidence type="ECO:0000259" key="1">
    <source>
        <dbReference type="PROSITE" id="PS51762"/>
    </source>
</evidence>
<proteinExistence type="predicted"/>
<keyword evidence="3" id="KW-1185">Reference proteome</keyword>
<dbReference type="SUPFAM" id="SSF49899">
    <property type="entry name" value="Concanavalin A-like lectins/glucanases"/>
    <property type="match status" value="1"/>
</dbReference>
<dbReference type="InterPro" id="IPR013320">
    <property type="entry name" value="ConA-like_dom_sf"/>
</dbReference>
<dbReference type="Gene3D" id="2.60.120.200">
    <property type="match status" value="1"/>
</dbReference>
<sequence length="200" mass="22880">MADTIGKFRFRYGEVEAGLRAPHEMALESRFVLVTDSCSLHSCTNIFEGGYPRIHIAEFTGLPRVDAANVQVRSVFGNYSDGDYLYRTVDLKGLSLFSGFHVYLVVWNSGSLTWFIDNETVFEITDQMAIAHNFTRLQPSTYTGTGISRRLWPGPAEFEIDYIVVRQENPHAEPDLLFFADFTRMKMILQSFFKITSFMD</sequence>
<gene>
    <name evidence="2" type="primary">RvY_15311-1</name>
    <name evidence="2" type="synonym">RvY_15311.1</name>
    <name evidence="2" type="ORF">RvY_15311</name>
</gene>
<dbReference type="InterPro" id="IPR000757">
    <property type="entry name" value="Beta-glucanase-like"/>
</dbReference>
<accession>A0A1D1VUD8</accession>
<feature type="domain" description="GH16" evidence="1">
    <location>
        <begin position="1"/>
        <end position="171"/>
    </location>
</feature>
<dbReference type="GO" id="GO:0005975">
    <property type="term" value="P:carbohydrate metabolic process"/>
    <property type="evidence" value="ECO:0007669"/>
    <property type="project" value="InterPro"/>
</dbReference>
<dbReference type="PROSITE" id="PS51762">
    <property type="entry name" value="GH16_2"/>
    <property type="match status" value="1"/>
</dbReference>
<dbReference type="AlphaFoldDB" id="A0A1D1VUD8"/>
<dbReference type="GO" id="GO:0004553">
    <property type="term" value="F:hydrolase activity, hydrolyzing O-glycosyl compounds"/>
    <property type="evidence" value="ECO:0007669"/>
    <property type="project" value="InterPro"/>
</dbReference>